<evidence type="ECO:0000259" key="2">
    <source>
        <dbReference type="PROSITE" id="PS50835"/>
    </source>
</evidence>
<dbReference type="Proteomes" id="UP001153269">
    <property type="component" value="Unassembled WGS sequence"/>
</dbReference>
<dbReference type="PANTHER" id="PTHR19890:SF10">
    <property type="entry name" value="FIBROBLAST GROWTH FACTOR RECEPTOR-LIKE 1"/>
    <property type="match status" value="1"/>
</dbReference>
<dbReference type="InterPro" id="IPR013783">
    <property type="entry name" value="Ig-like_fold"/>
</dbReference>
<keyword evidence="1" id="KW-0732">Signal</keyword>
<evidence type="ECO:0000313" key="4">
    <source>
        <dbReference type="Proteomes" id="UP001153269"/>
    </source>
</evidence>
<comment type="caution">
    <text evidence="3">The sequence shown here is derived from an EMBL/GenBank/DDBJ whole genome shotgun (WGS) entry which is preliminary data.</text>
</comment>
<dbReference type="Gene3D" id="2.60.40.10">
    <property type="entry name" value="Immunoglobulins"/>
    <property type="match status" value="1"/>
</dbReference>
<dbReference type="GO" id="GO:0005007">
    <property type="term" value="F:fibroblast growth factor receptor activity"/>
    <property type="evidence" value="ECO:0007669"/>
    <property type="project" value="TreeGrafter"/>
</dbReference>
<dbReference type="InterPro" id="IPR003598">
    <property type="entry name" value="Ig_sub2"/>
</dbReference>
<dbReference type="PROSITE" id="PS50835">
    <property type="entry name" value="IG_LIKE"/>
    <property type="match status" value="1"/>
</dbReference>
<dbReference type="FunFam" id="2.60.40.10:FF:000593">
    <property type="entry name" value="Fibroblast growth factor receptor-like 1"/>
    <property type="match status" value="1"/>
</dbReference>
<reference evidence="3" key="1">
    <citation type="submission" date="2020-03" db="EMBL/GenBank/DDBJ databases">
        <authorList>
            <person name="Weist P."/>
        </authorList>
    </citation>
    <scope>NUCLEOTIDE SEQUENCE</scope>
</reference>
<proteinExistence type="predicted"/>
<evidence type="ECO:0000256" key="1">
    <source>
        <dbReference type="SAM" id="SignalP"/>
    </source>
</evidence>
<dbReference type="Pfam" id="PF07679">
    <property type="entry name" value="I-set"/>
    <property type="match status" value="1"/>
</dbReference>
<dbReference type="InterPro" id="IPR013098">
    <property type="entry name" value="Ig_I-set"/>
</dbReference>
<gene>
    <name evidence="3" type="ORF">PLEPLA_LOCUS27353</name>
</gene>
<dbReference type="EMBL" id="CADEAL010002302">
    <property type="protein sequence ID" value="CAB1439571.1"/>
    <property type="molecule type" value="Genomic_DNA"/>
</dbReference>
<dbReference type="SMART" id="SM00408">
    <property type="entry name" value="IGc2"/>
    <property type="match status" value="1"/>
</dbReference>
<name>A0A9N7UYA9_PLEPL</name>
<dbReference type="AlphaFoldDB" id="A0A9N7UYA9"/>
<feature type="signal peptide" evidence="1">
    <location>
        <begin position="1"/>
        <end position="19"/>
    </location>
</feature>
<dbReference type="InterPro" id="IPR052615">
    <property type="entry name" value="FGFRL"/>
</dbReference>
<accession>A0A9N7UYA9</accession>
<feature type="domain" description="Ig-like" evidence="2">
    <location>
        <begin position="23"/>
        <end position="109"/>
    </location>
</feature>
<keyword evidence="4" id="KW-1185">Reference proteome</keyword>
<dbReference type="GO" id="GO:0017134">
    <property type="term" value="F:fibroblast growth factor binding"/>
    <property type="evidence" value="ECO:0007669"/>
    <property type="project" value="TreeGrafter"/>
</dbReference>
<dbReference type="InterPro" id="IPR036179">
    <property type="entry name" value="Ig-like_dom_sf"/>
</dbReference>
<dbReference type="InterPro" id="IPR003599">
    <property type="entry name" value="Ig_sub"/>
</dbReference>
<dbReference type="InterPro" id="IPR007110">
    <property type="entry name" value="Ig-like_dom"/>
</dbReference>
<evidence type="ECO:0000313" key="3">
    <source>
        <dbReference type="EMBL" id="CAB1439571.1"/>
    </source>
</evidence>
<feature type="chain" id="PRO_5040232607" description="Ig-like domain-containing protein" evidence="1">
    <location>
        <begin position="20"/>
        <end position="179"/>
    </location>
</feature>
<dbReference type="GO" id="GO:0005886">
    <property type="term" value="C:plasma membrane"/>
    <property type="evidence" value="ECO:0007669"/>
    <property type="project" value="TreeGrafter"/>
</dbReference>
<sequence length="179" mass="20217">MEIFCVCLFLKLLLMSAAARGPPRVSEQVAHRQSIRIGRTMKLPCPVEGDPPPLIMWTKDGRNIHSGWTRFRVLQHGLRIKEVETEDAGTYVCKAINGFGSVNINYTLIIIEKKKKKKKRKEEEEEVAHGCTITGVVMWLLWVCDPVDYDNLAAQIQVSVSRADANREIKAALPSRESD</sequence>
<dbReference type="SUPFAM" id="SSF48726">
    <property type="entry name" value="Immunoglobulin"/>
    <property type="match status" value="1"/>
</dbReference>
<dbReference type="PANTHER" id="PTHR19890">
    <property type="entry name" value="FIBROBLAST GROWTH FACTOR RECEPTOR"/>
    <property type="match status" value="1"/>
</dbReference>
<organism evidence="3 4">
    <name type="scientific">Pleuronectes platessa</name>
    <name type="common">European plaice</name>
    <dbReference type="NCBI Taxonomy" id="8262"/>
    <lineage>
        <taxon>Eukaryota</taxon>
        <taxon>Metazoa</taxon>
        <taxon>Chordata</taxon>
        <taxon>Craniata</taxon>
        <taxon>Vertebrata</taxon>
        <taxon>Euteleostomi</taxon>
        <taxon>Actinopterygii</taxon>
        <taxon>Neopterygii</taxon>
        <taxon>Teleostei</taxon>
        <taxon>Neoteleostei</taxon>
        <taxon>Acanthomorphata</taxon>
        <taxon>Carangaria</taxon>
        <taxon>Pleuronectiformes</taxon>
        <taxon>Pleuronectoidei</taxon>
        <taxon>Pleuronectidae</taxon>
        <taxon>Pleuronectes</taxon>
    </lineage>
</organism>
<dbReference type="SMART" id="SM00409">
    <property type="entry name" value="IG"/>
    <property type="match status" value="1"/>
</dbReference>
<protein>
    <recommendedName>
        <fullName evidence="2">Ig-like domain-containing protein</fullName>
    </recommendedName>
</protein>